<dbReference type="KEGG" id="rti:DC20_03900"/>
<feature type="transmembrane region" description="Helical" evidence="1">
    <location>
        <begin position="225"/>
        <end position="247"/>
    </location>
</feature>
<reference evidence="2 3" key="1">
    <citation type="submission" date="2015-08" db="EMBL/GenBank/DDBJ databases">
        <title>Complete genome sequence of Rufibacter tibetensis strain 1351t, a radiation-resistant bacterium from tibet plateau.</title>
        <authorList>
            <person name="Dai J."/>
        </authorList>
    </citation>
    <scope>NUCLEOTIDE SEQUENCE [LARGE SCALE GENOMIC DNA]</scope>
    <source>
        <strain evidence="2 3">1351</strain>
    </source>
</reference>
<dbReference type="Proteomes" id="UP000061382">
    <property type="component" value="Chromosome"/>
</dbReference>
<accession>A0A0P0CSX5</accession>
<dbReference type="OrthoDB" id="828203at2"/>
<feature type="transmembrane region" description="Helical" evidence="1">
    <location>
        <begin position="287"/>
        <end position="309"/>
    </location>
</feature>
<feature type="transmembrane region" description="Helical" evidence="1">
    <location>
        <begin position="382"/>
        <end position="415"/>
    </location>
</feature>
<keyword evidence="3" id="KW-1185">Reference proteome</keyword>
<feature type="transmembrane region" description="Helical" evidence="1">
    <location>
        <begin position="150"/>
        <end position="169"/>
    </location>
</feature>
<feature type="transmembrane region" description="Helical" evidence="1">
    <location>
        <begin position="421"/>
        <end position="441"/>
    </location>
</feature>
<dbReference type="EMBL" id="CP012643">
    <property type="protein sequence ID" value="ALI98281.1"/>
    <property type="molecule type" value="Genomic_DNA"/>
</dbReference>
<keyword evidence="1" id="KW-0472">Membrane</keyword>
<organism evidence="2 3">
    <name type="scientific">Rufibacter tibetensis</name>
    <dbReference type="NCBI Taxonomy" id="512763"/>
    <lineage>
        <taxon>Bacteria</taxon>
        <taxon>Pseudomonadati</taxon>
        <taxon>Bacteroidota</taxon>
        <taxon>Cytophagia</taxon>
        <taxon>Cytophagales</taxon>
        <taxon>Hymenobacteraceae</taxon>
        <taxon>Rufibacter</taxon>
    </lineage>
</organism>
<dbReference type="PATRIC" id="fig|512763.3.peg.868"/>
<protein>
    <submittedName>
        <fullName evidence="2">Uncharacterized protein</fullName>
    </submittedName>
</protein>
<evidence type="ECO:0000313" key="3">
    <source>
        <dbReference type="Proteomes" id="UP000061382"/>
    </source>
</evidence>
<sequence length="559" mass="64944">MPVVSPDLSSFKENTPVHSIILFLQRFLSSPRFWFVAVVGFTLLYYFAEHEGFYYADDGSYSLYAHQVLHGGFHFDDYSFCHRFMVFVPTTLFYWLWDHNIYTTTLWPLLCTLGTLLLLYLTFRKKHPVAISWALVLLGLYYFQLNTSNYLYPDNILLFFTTACLLVLYRARNPLPSVKEEVYWGMGFAVLNLLAFLTKETIVYTVPFYLTLFGYQAFRRQNSRFWFTAAVTGILLLAAYFLLYKIYSGDALQRLYDIKATNTAETKQAYLDTRSATLFPRLTYGPFLFFIGTGLAIPLAMAALFWMSNSKKQPFSLSSPIYFWLIAMLGMLLPIWFGTATVDFYKPMPLVPRMFHPLLPAFCLLAGLTMEQVWNKRIAFLYLAVVFGISTLLVSQNMVVMYLPLTLFFAVLFFWNRSWPHWLGLLAVAAVLCIRPVYFMIKPTVSYYFEQKALVDQHLNHENGRHVVLMDSFLLEKFDFFYGFQVPKNYTFQEYSAYLKSAHPATDSVFLLINNGVLEHPELMLTLREKDILPLFPSAQLINQKGKVKLFMLPKDSLK</sequence>
<feature type="transmembrane region" description="Helical" evidence="1">
    <location>
        <begin position="321"/>
        <end position="342"/>
    </location>
</feature>
<evidence type="ECO:0000256" key="1">
    <source>
        <dbReference type="SAM" id="Phobius"/>
    </source>
</evidence>
<proteinExistence type="predicted"/>
<gene>
    <name evidence="2" type="ORF">DC20_03900</name>
</gene>
<keyword evidence="1" id="KW-1133">Transmembrane helix</keyword>
<feature type="transmembrane region" description="Helical" evidence="1">
    <location>
        <begin position="32"/>
        <end position="48"/>
    </location>
</feature>
<keyword evidence="1" id="KW-0812">Transmembrane</keyword>
<evidence type="ECO:0000313" key="2">
    <source>
        <dbReference type="EMBL" id="ALI98281.1"/>
    </source>
</evidence>
<name>A0A0P0CSX5_9BACT</name>
<dbReference type="AlphaFoldDB" id="A0A0P0CSX5"/>
<feature type="transmembrane region" description="Helical" evidence="1">
    <location>
        <begin position="128"/>
        <end position="144"/>
    </location>
</feature>
<feature type="transmembrane region" description="Helical" evidence="1">
    <location>
        <begin position="101"/>
        <end position="121"/>
    </location>
</feature>